<protein>
    <submittedName>
        <fullName evidence="1">Uncharacterized protein</fullName>
    </submittedName>
</protein>
<gene>
    <name evidence="1" type="ORF">CEN91_322</name>
</gene>
<evidence type="ECO:0000313" key="1">
    <source>
        <dbReference type="EMBL" id="TSC93005.1"/>
    </source>
</evidence>
<dbReference type="Proteomes" id="UP000315589">
    <property type="component" value="Unassembled WGS sequence"/>
</dbReference>
<proteinExistence type="predicted"/>
<dbReference type="EMBL" id="VMGI01000039">
    <property type="protein sequence ID" value="TSC93005.1"/>
    <property type="molecule type" value="Genomic_DNA"/>
</dbReference>
<comment type="caution">
    <text evidence="1">The sequence shown here is derived from an EMBL/GenBank/DDBJ whole genome shotgun (WGS) entry which is preliminary data.</text>
</comment>
<organism evidence="1 2">
    <name type="scientific">Candidatus Berkelbacteria bacterium Licking1014_85</name>
    <dbReference type="NCBI Taxonomy" id="2017148"/>
    <lineage>
        <taxon>Bacteria</taxon>
        <taxon>Candidatus Berkelbacteria</taxon>
    </lineage>
</organism>
<dbReference type="AlphaFoldDB" id="A0A554LJE7"/>
<sequence>MRKLLNRNIIILFESISKMTKKIEKKIRNKIDLFLFVSNLTEWHFSCRKSFNDVWKKYPHSLTVIEKELIIKFKQILIKYFKKNNEFLLVQFIQNETELNKNNVLNNLREVYKILKIFKSRYSNFYSQQRNNISKVEDYSKNLQKKYRIQIQKIRQFYDVKSNQPYQIFVTLGQNAKLSAGAMYFNVNNFGYIFLQFGDYTLSKNNSELDEIIIHEISHHFEKVSYKTDLYKKFSPMLEVDREFKKIGVKKEDILSEVINKSIVCFVLNNYRNSIINKPSDLTQKYYQKIQKCAKKLTQYFQSNKNININQKVCKMVANLWNGIQP</sequence>
<accession>A0A554LJE7</accession>
<evidence type="ECO:0000313" key="2">
    <source>
        <dbReference type="Proteomes" id="UP000315589"/>
    </source>
</evidence>
<name>A0A554LJE7_9BACT</name>
<reference evidence="1 2" key="1">
    <citation type="submission" date="2017-07" db="EMBL/GenBank/DDBJ databases">
        <title>Mechanisms for carbon and nitrogen cycling indicate functional differentiation within the Candidate Phyla Radiation.</title>
        <authorList>
            <person name="Danczak R.E."/>
            <person name="Johnston M.D."/>
            <person name="Kenah C."/>
            <person name="Slattery M."/>
            <person name="Wrighton K.C."/>
            <person name="Wilkins M.J."/>
        </authorList>
    </citation>
    <scope>NUCLEOTIDE SEQUENCE [LARGE SCALE GENOMIC DNA]</scope>
    <source>
        <strain evidence="1">Licking1014_85</strain>
    </source>
</reference>